<dbReference type="SUPFAM" id="SSF52540">
    <property type="entry name" value="P-loop containing nucleoside triphosphate hydrolases"/>
    <property type="match status" value="1"/>
</dbReference>
<evidence type="ECO:0000256" key="2">
    <source>
        <dbReference type="PROSITE-ProRule" id="PRU00023"/>
    </source>
</evidence>
<dbReference type="InterPro" id="IPR002110">
    <property type="entry name" value="Ankyrin_rpt"/>
</dbReference>
<dbReference type="InterPro" id="IPR036770">
    <property type="entry name" value="Ankyrin_rpt-contain_sf"/>
</dbReference>
<evidence type="ECO:0000259" key="3">
    <source>
        <dbReference type="Pfam" id="PF24883"/>
    </source>
</evidence>
<dbReference type="InterPro" id="IPR056884">
    <property type="entry name" value="NPHP3-like_N"/>
</dbReference>
<feature type="repeat" description="ANK" evidence="2">
    <location>
        <begin position="747"/>
        <end position="779"/>
    </location>
</feature>
<dbReference type="PROSITE" id="PS50297">
    <property type="entry name" value="ANK_REP_REGION"/>
    <property type="match status" value="2"/>
</dbReference>
<keyword evidence="5" id="KW-1185">Reference proteome</keyword>
<organism evidence="4 5">
    <name type="scientific">Fusarium longipes</name>
    <dbReference type="NCBI Taxonomy" id="694270"/>
    <lineage>
        <taxon>Eukaryota</taxon>
        <taxon>Fungi</taxon>
        <taxon>Dikarya</taxon>
        <taxon>Ascomycota</taxon>
        <taxon>Pezizomycotina</taxon>
        <taxon>Sordariomycetes</taxon>
        <taxon>Hypocreomycetidae</taxon>
        <taxon>Hypocreales</taxon>
        <taxon>Nectriaceae</taxon>
        <taxon>Fusarium</taxon>
    </lineage>
</organism>
<dbReference type="Proteomes" id="UP000266234">
    <property type="component" value="Unassembled WGS sequence"/>
</dbReference>
<sequence>MSPLETVKMVRSALVHPDLLLTCSDTETITGKINSCRNALFISHPDIDREALASAKGRRADGTCEWILQNPYYQSWLAREFPVFRISGGPGKGKTVLSLFLTEALQARCQATGCRLIFFFCRFQDERFNDPRNVLRSLAYQLLEYNDDYQEVEDILNYFETAEKTKDVLSNLEGLWKIVKTLLSQPNLPTIVCIVDGIDECHSSGTLLGKLYEYCHNQEQDYSQIKFQLLILGRDVANSDALHVINLDEEHKRSVRNDVENFIASELEQIQGVPRFKEIRSDITAALVEKAEGIFLWVSFVIAEVNRKRTCLQIRDTVESFPQGLNPAFARMLQGIEPRYRQTSESMLQWIMFAERPLTLKELAAAIAETEHERLSEQDLDVMADMIQIWRPFLEVHENRVFFVHQSAKEYLMEIRQESGSPLDGYFFVANQCHGIIALKCLKILRRRYSRCQDTGDRHILFLFNYSKEYWDCHARVSATCPVDITGPFFENMVLEDGSITEPSGTDPLYQASSLGIVRWLEALYKHRKAYWTKQVNCCISPLSAAIVGNGDRTTIRFLLEHGADSKASMARAFIEATDRWQLATVELLLDHGVMLNDSIKERVQLQFWNLLMSFKGHTNSRDPLPVSSLSENGLASSVLGTDTDRSTLLSHAIELGCDDIVRAILDHGIDIDSGEYCSNGSPLFTAVLPLRHHVLEVLLDYGANPEVKNSMGETPLHEASSSYLGGTDSVKVLLKHRANVEAKDPAGRTPLMFATRVRNYDEARCLLDHGADINAVDNSNKSALMLALVNGNQDSMEFLLNCGARLTIDEVAQSEDPLVLIATEQRSGRLLSFVLGMGADIDRKSSDGATPLVSTLVWCKTPYFTDLERYADSWINTEYHGAEEDISSLSHFRLFVKSSGNSIRPTRPLSLQPQEMVKCLLNNGADKDLCGRIYLCEPFLNDDGTKESRIERSIEETSGGVVLDAQPIVCAAIIGLDWAITLLMEYGADLNARATEVYLPKPNSDYRISSIFGRFRSKRGEEGARSGDYDRLRMLEHARTRTGGSALVYASMVGHLTCVRLLLTYGADATIEDSFGMTALDWAREEGFTAIEQALIEHDQDGK</sequence>
<evidence type="ECO:0000256" key="1">
    <source>
        <dbReference type="ARBA" id="ARBA00022737"/>
    </source>
</evidence>
<dbReference type="PANTHER" id="PTHR10039:SF14">
    <property type="entry name" value="NACHT DOMAIN-CONTAINING PROTEIN"/>
    <property type="match status" value="1"/>
</dbReference>
<dbReference type="OrthoDB" id="20872at2759"/>
<dbReference type="Gene3D" id="1.25.40.20">
    <property type="entry name" value="Ankyrin repeat-containing domain"/>
    <property type="match status" value="4"/>
</dbReference>
<name>A0A395RWI8_9HYPO</name>
<reference evidence="4 5" key="1">
    <citation type="journal article" date="2018" name="PLoS Pathog.">
        <title>Evolution of structural diversity of trichothecenes, a family of toxins produced by plant pathogenic and entomopathogenic fungi.</title>
        <authorList>
            <person name="Proctor R.H."/>
            <person name="McCormick S.P."/>
            <person name="Kim H.S."/>
            <person name="Cardoza R.E."/>
            <person name="Stanley A.M."/>
            <person name="Lindo L."/>
            <person name="Kelly A."/>
            <person name="Brown D.W."/>
            <person name="Lee T."/>
            <person name="Vaughan M.M."/>
            <person name="Alexander N.J."/>
            <person name="Busman M."/>
            <person name="Gutierrez S."/>
        </authorList>
    </citation>
    <scope>NUCLEOTIDE SEQUENCE [LARGE SCALE GENOMIC DNA]</scope>
    <source>
        <strain evidence="4 5">NRRL 20695</strain>
    </source>
</reference>
<dbReference type="EMBL" id="PXOG01000252">
    <property type="protein sequence ID" value="RGP64465.1"/>
    <property type="molecule type" value="Genomic_DNA"/>
</dbReference>
<dbReference type="Gene3D" id="3.40.50.300">
    <property type="entry name" value="P-loop containing nucleotide triphosphate hydrolases"/>
    <property type="match status" value="1"/>
</dbReference>
<gene>
    <name evidence="4" type="ORF">FLONG3_9523</name>
</gene>
<dbReference type="STRING" id="694270.A0A395RWI8"/>
<comment type="caution">
    <text evidence="4">The sequence shown here is derived from an EMBL/GenBank/DDBJ whole genome shotgun (WGS) entry which is preliminary data.</text>
</comment>
<keyword evidence="1" id="KW-0677">Repeat</keyword>
<protein>
    <submittedName>
        <fullName evidence="4">Nacht and ankyrin domain</fullName>
    </submittedName>
</protein>
<feature type="repeat" description="ANK" evidence="2">
    <location>
        <begin position="780"/>
        <end position="812"/>
    </location>
</feature>
<dbReference type="Pfam" id="PF24883">
    <property type="entry name" value="NPHP3_N"/>
    <property type="match status" value="1"/>
</dbReference>
<dbReference type="PANTHER" id="PTHR10039">
    <property type="entry name" value="AMELOGENIN"/>
    <property type="match status" value="1"/>
</dbReference>
<dbReference type="InterPro" id="IPR027417">
    <property type="entry name" value="P-loop_NTPase"/>
</dbReference>
<dbReference type="SMART" id="SM00248">
    <property type="entry name" value="ANK"/>
    <property type="match status" value="7"/>
</dbReference>
<proteinExistence type="predicted"/>
<accession>A0A395RWI8</accession>
<feature type="repeat" description="ANK" evidence="2">
    <location>
        <begin position="712"/>
        <end position="746"/>
    </location>
</feature>
<evidence type="ECO:0000313" key="5">
    <source>
        <dbReference type="Proteomes" id="UP000266234"/>
    </source>
</evidence>
<feature type="repeat" description="ANK" evidence="2">
    <location>
        <begin position="1043"/>
        <end position="1075"/>
    </location>
</feature>
<feature type="repeat" description="ANK" evidence="2">
    <location>
        <begin position="679"/>
        <end position="711"/>
    </location>
</feature>
<keyword evidence="2" id="KW-0040">ANK repeat</keyword>
<dbReference type="AlphaFoldDB" id="A0A395RWI8"/>
<evidence type="ECO:0000313" key="4">
    <source>
        <dbReference type="EMBL" id="RGP64465.1"/>
    </source>
</evidence>
<dbReference type="SUPFAM" id="SSF48403">
    <property type="entry name" value="Ankyrin repeat"/>
    <property type="match status" value="2"/>
</dbReference>
<dbReference type="PROSITE" id="PS50088">
    <property type="entry name" value="ANK_REPEAT"/>
    <property type="match status" value="5"/>
</dbReference>
<feature type="domain" description="Nephrocystin 3-like N-terminal" evidence="3">
    <location>
        <begin position="62"/>
        <end position="231"/>
    </location>
</feature>
<dbReference type="Pfam" id="PF12796">
    <property type="entry name" value="Ank_2"/>
    <property type="match status" value="2"/>
</dbReference>